<dbReference type="GeneID" id="19881725"/>
<dbReference type="RefSeq" id="XP_007604460.1">
    <property type="nucleotide sequence ID" value="XM_007604398.1"/>
</dbReference>
<dbReference type="InterPro" id="IPR046341">
    <property type="entry name" value="SET_dom_sf"/>
</dbReference>
<dbReference type="OMA" id="RKASICK"/>
<dbReference type="GO" id="GO:0003682">
    <property type="term" value="F:chromatin binding"/>
    <property type="evidence" value="ECO:0007669"/>
    <property type="project" value="TreeGrafter"/>
</dbReference>
<keyword evidence="1" id="KW-0805">Transcription regulation</keyword>
<dbReference type="InterPro" id="IPR045318">
    <property type="entry name" value="EZH1/2-like"/>
</dbReference>
<dbReference type="Proteomes" id="UP000011082">
    <property type="component" value="Unassembled WGS sequence"/>
</dbReference>
<evidence type="ECO:0000313" key="4">
    <source>
        <dbReference type="EMBL" id="ELA41996.1"/>
    </source>
</evidence>
<gene>
    <name evidence="4" type="ORF">VICG_01013</name>
</gene>
<dbReference type="PANTHER" id="PTHR45747:SF4">
    <property type="entry name" value="HISTONE-LYSINE N-METHYLTRANSFERASE E(Z)"/>
    <property type="match status" value="1"/>
</dbReference>
<dbReference type="STRING" id="993615.L2GMC4"/>
<dbReference type="Pfam" id="PF00856">
    <property type="entry name" value="SET"/>
    <property type="match status" value="1"/>
</dbReference>
<dbReference type="GO" id="GO:0031507">
    <property type="term" value="P:heterochromatin formation"/>
    <property type="evidence" value="ECO:0007669"/>
    <property type="project" value="TreeGrafter"/>
</dbReference>
<evidence type="ECO:0000259" key="3">
    <source>
        <dbReference type="PROSITE" id="PS50280"/>
    </source>
</evidence>
<dbReference type="SMART" id="SM00317">
    <property type="entry name" value="SET"/>
    <property type="match status" value="1"/>
</dbReference>
<name>L2GMC4_VITCO</name>
<dbReference type="AlphaFoldDB" id="L2GMC4"/>
<feature type="domain" description="SET" evidence="3">
    <location>
        <begin position="21"/>
        <end position="142"/>
    </location>
</feature>
<dbReference type="GO" id="GO:0046976">
    <property type="term" value="F:histone H3K27 methyltransferase activity"/>
    <property type="evidence" value="ECO:0007669"/>
    <property type="project" value="TreeGrafter"/>
</dbReference>
<protein>
    <recommendedName>
        <fullName evidence="3">SET domain-containing protein</fullName>
    </recommendedName>
</protein>
<evidence type="ECO:0000256" key="2">
    <source>
        <dbReference type="ARBA" id="ARBA00023163"/>
    </source>
</evidence>
<dbReference type="Gene3D" id="2.170.270.10">
    <property type="entry name" value="SET domain"/>
    <property type="match status" value="1"/>
</dbReference>
<dbReference type="GO" id="GO:0005634">
    <property type="term" value="C:nucleus"/>
    <property type="evidence" value="ECO:0007669"/>
    <property type="project" value="TreeGrafter"/>
</dbReference>
<proteinExistence type="predicted"/>
<reference evidence="5" key="1">
    <citation type="submission" date="2011-05" db="EMBL/GenBank/DDBJ databases">
        <title>The genome sequence of Vittaforma corneae strain ATCC 50505.</title>
        <authorList>
            <consortium name="The Broad Institute Genome Sequencing Platform"/>
            <person name="Cuomo C."/>
            <person name="Didier E."/>
            <person name="Bowers L."/>
            <person name="Young S.K."/>
            <person name="Zeng Q."/>
            <person name="Gargeya S."/>
            <person name="Fitzgerald M."/>
            <person name="Haas B."/>
            <person name="Abouelleil A."/>
            <person name="Alvarado L."/>
            <person name="Arachchi H.M."/>
            <person name="Berlin A."/>
            <person name="Chapman S.B."/>
            <person name="Gearin G."/>
            <person name="Goldberg J."/>
            <person name="Griggs A."/>
            <person name="Gujja S."/>
            <person name="Hansen M."/>
            <person name="Heiman D."/>
            <person name="Howarth C."/>
            <person name="Larimer J."/>
            <person name="Lui A."/>
            <person name="MacDonald P.J.P."/>
            <person name="McCowen C."/>
            <person name="Montmayeur A."/>
            <person name="Murphy C."/>
            <person name="Neiman D."/>
            <person name="Pearson M."/>
            <person name="Priest M."/>
            <person name="Roberts A."/>
            <person name="Saif S."/>
            <person name="Shea T."/>
            <person name="Sisk P."/>
            <person name="Stolte C."/>
            <person name="Sykes S."/>
            <person name="Wortman J."/>
            <person name="Nusbaum C."/>
            <person name="Birren B."/>
        </authorList>
    </citation>
    <scope>NUCLEOTIDE SEQUENCE [LARGE SCALE GENOMIC DNA]</scope>
    <source>
        <strain evidence="5">ATCC 50505</strain>
    </source>
</reference>
<dbReference type="HOGENOM" id="CLU_020840_9_1_1"/>
<dbReference type="EMBL" id="JH370136">
    <property type="protein sequence ID" value="ELA41996.1"/>
    <property type="molecule type" value="Genomic_DNA"/>
</dbReference>
<sequence length="155" mass="17852">MPSKRGKLECENMPVAQHITRKASICKSSKHGLGLFAEEFVPANSFVVEYTGELITDKEAERRGNFYEMNKLSYLFNAVFQHSDCLYSIDSFFMGNKSRFINHSVSNANLKSKILVSHGNVKIVFYSLRDIYKGEEFLFDYQFTDTQKKKHGIID</sequence>
<dbReference type="InterPro" id="IPR001214">
    <property type="entry name" value="SET_dom"/>
</dbReference>
<evidence type="ECO:0000313" key="5">
    <source>
        <dbReference type="Proteomes" id="UP000011082"/>
    </source>
</evidence>
<accession>L2GMC4</accession>
<organism evidence="4 5">
    <name type="scientific">Vittaforma corneae (strain ATCC 50505)</name>
    <name type="common">Microsporidian parasite</name>
    <name type="synonym">Nosema corneum</name>
    <dbReference type="NCBI Taxonomy" id="993615"/>
    <lineage>
        <taxon>Eukaryota</taxon>
        <taxon>Fungi</taxon>
        <taxon>Fungi incertae sedis</taxon>
        <taxon>Microsporidia</taxon>
        <taxon>Nosematidae</taxon>
        <taxon>Vittaforma</taxon>
    </lineage>
</organism>
<dbReference type="PROSITE" id="PS50280">
    <property type="entry name" value="SET"/>
    <property type="match status" value="1"/>
</dbReference>
<dbReference type="VEuPathDB" id="MicrosporidiaDB:VICG_01013"/>
<dbReference type="InParanoid" id="L2GMC4"/>
<dbReference type="SUPFAM" id="SSF82199">
    <property type="entry name" value="SET domain"/>
    <property type="match status" value="1"/>
</dbReference>
<keyword evidence="5" id="KW-1185">Reference proteome</keyword>
<dbReference type="PANTHER" id="PTHR45747">
    <property type="entry name" value="HISTONE-LYSINE N-METHYLTRANSFERASE E(Z)"/>
    <property type="match status" value="1"/>
</dbReference>
<evidence type="ECO:0000256" key="1">
    <source>
        <dbReference type="ARBA" id="ARBA00023015"/>
    </source>
</evidence>
<keyword evidence="2" id="KW-0804">Transcription</keyword>
<dbReference type="OrthoDB" id="2193762at2759"/>